<dbReference type="Gene3D" id="2.60.40.10">
    <property type="entry name" value="Immunoglobulins"/>
    <property type="match status" value="1"/>
</dbReference>
<dbReference type="SUPFAM" id="SSF55874">
    <property type="entry name" value="ATPase domain of HSP90 chaperone/DNA topoisomerase II/histidine kinase"/>
    <property type="match status" value="1"/>
</dbReference>
<keyword evidence="8" id="KW-1185">Reference proteome</keyword>
<dbReference type="InterPro" id="IPR005467">
    <property type="entry name" value="His_kinase_dom"/>
</dbReference>
<dbReference type="Pfam" id="PF07494">
    <property type="entry name" value="Reg_prop"/>
    <property type="match status" value="4"/>
</dbReference>
<organism evidence="7 8">
    <name type="scientific">Dokdonella fugitiva</name>
    <dbReference type="NCBI Taxonomy" id="328517"/>
    <lineage>
        <taxon>Bacteria</taxon>
        <taxon>Pseudomonadati</taxon>
        <taxon>Pseudomonadota</taxon>
        <taxon>Gammaproteobacteria</taxon>
        <taxon>Lysobacterales</taxon>
        <taxon>Rhodanobacteraceae</taxon>
        <taxon>Dokdonella</taxon>
    </lineage>
</organism>
<dbReference type="InterPro" id="IPR035965">
    <property type="entry name" value="PAS-like_dom_sf"/>
</dbReference>
<dbReference type="PROSITE" id="PS50109">
    <property type="entry name" value="HIS_KIN"/>
    <property type="match status" value="1"/>
</dbReference>
<dbReference type="PANTHER" id="PTHR43547">
    <property type="entry name" value="TWO-COMPONENT HISTIDINE KINASE"/>
    <property type="match status" value="1"/>
</dbReference>
<dbReference type="SMART" id="SM00387">
    <property type="entry name" value="HATPase_c"/>
    <property type="match status" value="1"/>
</dbReference>
<dbReference type="Proteomes" id="UP000294862">
    <property type="component" value="Unassembled WGS sequence"/>
</dbReference>
<dbReference type="InterPro" id="IPR036097">
    <property type="entry name" value="HisK_dim/P_sf"/>
</dbReference>
<dbReference type="GO" id="GO:0000155">
    <property type="term" value="F:phosphorelay sensor kinase activity"/>
    <property type="evidence" value="ECO:0007669"/>
    <property type="project" value="InterPro"/>
</dbReference>
<dbReference type="SUPFAM" id="SSF47384">
    <property type="entry name" value="Homodimeric domain of signal transducing histidine kinase"/>
    <property type="match status" value="1"/>
</dbReference>
<keyword evidence="5" id="KW-0472">Membrane</keyword>
<keyword evidence="3" id="KW-0597">Phosphoprotein</keyword>
<keyword evidence="7" id="KW-0418">Kinase</keyword>
<dbReference type="OrthoDB" id="176203at2"/>
<dbReference type="InterPro" id="IPR036890">
    <property type="entry name" value="HATPase_C_sf"/>
</dbReference>
<evidence type="ECO:0000313" key="8">
    <source>
        <dbReference type="Proteomes" id="UP000294862"/>
    </source>
</evidence>
<sequence length="1255" mass="137143">MVVLAGAGAIAHAQGRDNHGVERVRFRNIGVEQGLSQASGIDVAQDRHGFIWVATQDGLDRFDGYGFRVYKHDRGDPSSLAANNLHRLLVDRRGRLWIGTTSGGLSRYDEQLDRFDNFVPDGSREGAIGSEYVSALLEDATGTLWVAARNHGLQRFDEARGAFVESPCRGDALLRTNALAERADGHLLAGTMAGLFECNPADGTLREWMPRSGTHLVVRTIATTETGEVWLTATKQGLFHFGADGEEIEHYDAQTSPSLDDTDLTGLRIDRSGAIWFGSENAGLSRLNPRTRRLETFTHAPEQPGSLAGNRAFSVFEDRDGQIWVGTWSNGISVFDPRAAGFVSVHTGGGGRSLPGASILSVLADDDGTFWFSTAENGGLSHFDLEEGLLEHYAHDTRDPTSLAHNFVVSTVRGRDGSLWIATRGGGLDRLRRQAHAFEHYQHDAADPRSIASNNLLRLYLDAANTLWIGTTDTGVDALCDGCSEFRHYAHAEGVANSLAPGGVYAILEAQHGRIWLGTERGGLALLDPVSGHVRHFASDPRNPASLPSNTVTDLRRDRRGELWIGTRGGGLAHLLALDPAGARFETIDTHAGLAADAIGALAEDAQGRIWMSTTVGISRYDPHDRGIVNVGSDQGASASGYFIGAADQGRDGRIVFGGATVATIFDPAQIPALPVPEPVLTELRLFNTPVLPRWRDPDSPLEQAPWSGGNVRLNHHQSMLSINYGAPSAFAPAGLRFAYRLDPHDADWIETDASLRTATYTRLPPGDYRFRVRARYPGQPWGDEEATLSLTVLPAPWLSPAALAAYAICAAMLAAFVWLRARRARRERDAVQETVRQSEERLKLALWGSGSELWDIDLATGRMHRDNQLEHLAVTHEVGEHSLATYRPFVHPDDLERFERALGAHLSGRVPTFEASYRTQDTRHDWVWVLTRGRIVERDEAGGARRMSGTTSDINALNQALAALRALNEQLESRVEQRTAALQNANLELRSTLERLTLAQRQLFEAEKLASLGGLVAGIAHEINTPLGIGVTAASHLQEEAQRISRLIGEGALANADLEEFQRTARESSDMILRNLQRADRLVKSFKQVAVDQSSEDRRVVDLGVCLNEILTTLGPTLKKTAHRAVLDCPAGLIIETAPGALYQIVTNLVMNSLMHGFVEGDAGTIRIEVTFENRIVQIDYRDDGRGMDDAVRARIFEPFFTTRRGQGGSGLGMHIVYSLVSQVLHGHIDCESAPGQGTRFVIRFGGEVLQQRS</sequence>
<dbReference type="InterPro" id="IPR003594">
    <property type="entry name" value="HATPase_dom"/>
</dbReference>
<dbReference type="PANTHER" id="PTHR43547:SF2">
    <property type="entry name" value="HYBRID SIGNAL TRANSDUCTION HISTIDINE KINASE C"/>
    <property type="match status" value="1"/>
</dbReference>
<dbReference type="RefSeq" id="WP_131998633.1">
    <property type="nucleotide sequence ID" value="NZ_SLWQ01000006.1"/>
</dbReference>
<evidence type="ECO:0000313" key="7">
    <source>
        <dbReference type="EMBL" id="TCO40030.1"/>
    </source>
</evidence>
<comment type="catalytic activity">
    <reaction evidence="1">
        <text>ATP + protein L-histidine = ADP + protein N-phospho-L-histidine.</text>
        <dbReference type="EC" id="2.7.13.3"/>
    </reaction>
</comment>
<evidence type="ECO:0000259" key="6">
    <source>
        <dbReference type="PROSITE" id="PS50109"/>
    </source>
</evidence>
<dbReference type="Pfam" id="PF07495">
    <property type="entry name" value="Y_Y_Y"/>
    <property type="match status" value="1"/>
</dbReference>
<protein>
    <recommendedName>
        <fullName evidence="2">histidine kinase</fullName>
        <ecNumber evidence="2">2.7.13.3</ecNumber>
    </recommendedName>
</protein>
<dbReference type="SMART" id="SM00388">
    <property type="entry name" value="HisKA"/>
    <property type="match status" value="1"/>
</dbReference>
<keyword evidence="5" id="KW-0812">Transmembrane</keyword>
<dbReference type="PRINTS" id="PR00344">
    <property type="entry name" value="BCTRLSENSOR"/>
</dbReference>
<feature type="coiled-coil region" evidence="4">
    <location>
        <begin position="955"/>
        <end position="1003"/>
    </location>
</feature>
<gene>
    <name evidence="7" type="ORF">EV148_106185</name>
</gene>
<dbReference type="Gene3D" id="1.10.287.130">
    <property type="match status" value="1"/>
</dbReference>
<keyword evidence="5" id="KW-1133">Transmembrane helix</keyword>
<evidence type="ECO:0000256" key="4">
    <source>
        <dbReference type="SAM" id="Coils"/>
    </source>
</evidence>
<dbReference type="InterPro" id="IPR003661">
    <property type="entry name" value="HisK_dim/P_dom"/>
</dbReference>
<dbReference type="CDD" id="cd00075">
    <property type="entry name" value="HATPase"/>
    <property type="match status" value="1"/>
</dbReference>
<dbReference type="Gene3D" id="3.30.450.20">
    <property type="entry name" value="PAS domain"/>
    <property type="match status" value="1"/>
</dbReference>
<keyword evidence="7" id="KW-0808">Transferase</keyword>
<evidence type="ECO:0000256" key="5">
    <source>
        <dbReference type="SAM" id="Phobius"/>
    </source>
</evidence>
<dbReference type="InterPro" id="IPR013783">
    <property type="entry name" value="Ig-like_fold"/>
</dbReference>
<evidence type="ECO:0000256" key="3">
    <source>
        <dbReference type="ARBA" id="ARBA00022553"/>
    </source>
</evidence>
<dbReference type="SUPFAM" id="SSF63829">
    <property type="entry name" value="Calcium-dependent phosphotriesterase"/>
    <property type="match status" value="3"/>
</dbReference>
<feature type="transmembrane region" description="Helical" evidence="5">
    <location>
        <begin position="798"/>
        <end position="820"/>
    </location>
</feature>
<evidence type="ECO:0000256" key="2">
    <source>
        <dbReference type="ARBA" id="ARBA00012438"/>
    </source>
</evidence>
<dbReference type="SUPFAM" id="SSF55785">
    <property type="entry name" value="PYP-like sensor domain (PAS domain)"/>
    <property type="match status" value="1"/>
</dbReference>
<dbReference type="InterPro" id="IPR015943">
    <property type="entry name" value="WD40/YVTN_repeat-like_dom_sf"/>
</dbReference>
<dbReference type="InterPro" id="IPR011110">
    <property type="entry name" value="Reg_prop"/>
</dbReference>
<dbReference type="EMBL" id="SLWQ01000006">
    <property type="protein sequence ID" value="TCO40030.1"/>
    <property type="molecule type" value="Genomic_DNA"/>
</dbReference>
<dbReference type="Pfam" id="PF08447">
    <property type="entry name" value="PAS_3"/>
    <property type="match status" value="1"/>
</dbReference>
<proteinExistence type="predicted"/>
<dbReference type="EC" id="2.7.13.3" evidence="2"/>
<dbReference type="Gene3D" id="2.130.10.10">
    <property type="entry name" value="YVTN repeat-like/Quinoprotein amine dehydrogenase"/>
    <property type="match status" value="3"/>
</dbReference>
<feature type="domain" description="Histidine kinase" evidence="6">
    <location>
        <begin position="1019"/>
        <end position="1250"/>
    </location>
</feature>
<dbReference type="InterPro" id="IPR011123">
    <property type="entry name" value="Y_Y_Y"/>
</dbReference>
<name>A0A4V2S2D9_9GAMM</name>
<evidence type="ECO:0000256" key="1">
    <source>
        <dbReference type="ARBA" id="ARBA00000085"/>
    </source>
</evidence>
<reference evidence="7 8" key="1">
    <citation type="journal article" date="2015" name="Stand. Genomic Sci.">
        <title>Genomic Encyclopedia of Bacterial and Archaeal Type Strains, Phase III: the genomes of soil and plant-associated and newly described type strains.</title>
        <authorList>
            <person name="Whitman W.B."/>
            <person name="Woyke T."/>
            <person name="Klenk H.P."/>
            <person name="Zhou Y."/>
            <person name="Lilburn T.G."/>
            <person name="Beck B.J."/>
            <person name="De Vos P."/>
            <person name="Vandamme P."/>
            <person name="Eisen J.A."/>
            <person name="Garrity G."/>
            <person name="Hugenholtz P."/>
            <person name="Kyrpides N.C."/>
        </authorList>
    </citation>
    <scope>NUCLEOTIDE SEQUENCE [LARGE SCALE GENOMIC DNA]</scope>
    <source>
        <strain evidence="7 8">A3</strain>
    </source>
</reference>
<dbReference type="Gene3D" id="3.30.565.10">
    <property type="entry name" value="Histidine kinase-like ATPase, C-terminal domain"/>
    <property type="match status" value="1"/>
</dbReference>
<comment type="caution">
    <text evidence="7">The sequence shown here is derived from an EMBL/GenBank/DDBJ whole genome shotgun (WGS) entry which is preliminary data.</text>
</comment>
<dbReference type="Pfam" id="PF02518">
    <property type="entry name" value="HATPase_c"/>
    <property type="match status" value="1"/>
</dbReference>
<accession>A0A4V2S2D9</accession>
<dbReference type="InterPro" id="IPR013655">
    <property type="entry name" value="PAS_fold_3"/>
</dbReference>
<keyword evidence="4" id="KW-0175">Coiled coil</keyword>
<dbReference type="AlphaFoldDB" id="A0A4V2S2D9"/>
<dbReference type="InterPro" id="IPR004358">
    <property type="entry name" value="Sig_transdc_His_kin-like_C"/>
</dbReference>
<dbReference type="CDD" id="cd00082">
    <property type="entry name" value="HisKA"/>
    <property type="match status" value="1"/>
</dbReference>